<dbReference type="SUPFAM" id="SSF47576">
    <property type="entry name" value="Calponin-homology domain, CH-domain"/>
    <property type="match status" value="1"/>
</dbReference>
<dbReference type="PANTHER" id="PTHR22706:SF1">
    <property type="entry name" value="ASSEMBLY FACTOR FOR SPINDLE MICROTUBULES"/>
    <property type="match status" value="1"/>
</dbReference>
<evidence type="ECO:0000313" key="4">
    <source>
        <dbReference type="EnsemblPlants" id="EMT12887"/>
    </source>
</evidence>
<keyword evidence="2" id="KW-0963">Cytoplasm</keyword>
<accession>R7W198</accession>
<reference evidence="4" key="1">
    <citation type="submission" date="2015-06" db="UniProtKB">
        <authorList>
            <consortium name="EnsemblPlants"/>
        </authorList>
    </citation>
    <scope>IDENTIFICATION</scope>
</reference>
<dbReference type="AlphaFoldDB" id="R7W198"/>
<name>R7W198_AEGTA</name>
<evidence type="ECO:0000256" key="3">
    <source>
        <dbReference type="ARBA" id="ARBA00022860"/>
    </source>
</evidence>
<comment type="subcellular location">
    <subcellularLocation>
        <location evidence="1">Cytoplasm</location>
    </subcellularLocation>
</comment>
<dbReference type="PANTHER" id="PTHR22706">
    <property type="entry name" value="ASSEMBLY FACTOR FOR SPINDLE MICROTUBULES"/>
    <property type="match status" value="1"/>
</dbReference>
<dbReference type="GO" id="GO:0007051">
    <property type="term" value="P:spindle organization"/>
    <property type="evidence" value="ECO:0007669"/>
    <property type="project" value="TreeGrafter"/>
</dbReference>
<protein>
    <submittedName>
        <fullName evidence="4">Uncharacterized protein</fullName>
    </submittedName>
</protein>
<evidence type="ECO:0000256" key="2">
    <source>
        <dbReference type="ARBA" id="ARBA00022490"/>
    </source>
</evidence>
<dbReference type="GO" id="GO:0051295">
    <property type="term" value="P:establishment of meiotic spindle localization"/>
    <property type="evidence" value="ECO:0007669"/>
    <property type="project" value="TreeGrafter"/>
</dbReference>
<organism evidence="4">
    <name type="scientific">Aegilops tauschii</name>
    <name type="common">Tausch's goatgrass</name>
    <name type="synonym">Aegilops squarrosa</name>
    <dbReference type="NCBI Taxonomy" id="37682"/>
    <lineage>
        <taxon>Eukaryota</taxon>
        <taxon>Viridiplantae</taxon>
        <taxon>Streptophyta</taxon>
        <taxon>Embryophyta</taxon>
        <taxon>Tracheophyta</taxon>
        <taxon>Spermatophyta</taxon>
        <taxon>Magnoliopsida</taxon>
        <taxon>Liliopsida</taxon>
        <taxon>Poales</taxon>
        <taxon>Poaceae</taxon>
        <taxon>BOP clade</taxon>
        <taxon>Pooideae</taxon>
        <taxon>Triticodae</taxon>
        <taxon>Triticeae</taxon>
        <taxon>Triticinae</taxon>
        <taxon>Aegilops</taxon>
    </lineage>
</organism>
<dbReference type="GO" id="GO:0005737">
    <property type="term" value="C:cytoplasm"/>
    <property type="evidence" value="ECO:0007669"/>
    <property type="project" value="UniProtKB-SubCell"/>
</dbReference>
<dbReference type="InterPro" id="IPR051185">
    <property type="entry name" value="ASPM"/>
</dbReference>
<proteinExistence type="predicted"/>
<dbReference type="GO" id="GO:0000278">
    <property type="term" value="P:mitotic cell cycle"/>
    <property type="evidence" value="ECO:0007669"/>
    <property type="project" value="TreeGrafter"/>
</dbReference>
<dbReference type="GO" id="GO:0000922">
    <property type="term" value="C:spindle pole"/>
    <property type="evidence" value="ECO:0007669"/>
    <property type="project" value="TreeGrafter"/>
</dbReference>
<dbReference type="InterPro" id="IPR036872">
    <property type="entry name" value="CH_dom_sf"/>
</dbReference>
<evidence type="ECO:0000256" key="1">
    <source>
        <dbReference type="ARBA" id="ARBA00004496"/>
    </source>
</evidence>
<dbReference type="GO" id="GO:0005516">
    <property type="term" value="F:calmodulin binding"/>
    <property type="evidence" value="ECO:0007669"/>
    <property type="project" value="UniProtKB-KW"/>
</dbReference>
<keyword evidence="3" id="KW-0112">Calmodulin-binding</keyword>
<dbReference type="EnsemblPlants" id="EMT12887">
    <property type="protein sequence ID" value="EMT12887"/>
    <property type="gene ID" value="F775_23849"/>
</dbReference>
<dbReference type="ExpressionAtlas" id="R7W198">
    <property type="expression patterns" value="baseline"/>
</dbReference>
<dbReference type="Gene3D" id="1.10.418.10">
    <property type="entry name" value="Calponin-like domain"/>
    <property type="match status" value="1"/>
</dbReference>
<sequence length="217" mass="24656">MRTTFWIGSGKQGSAPARGSKGLIFEDGPGFESAFKLFHGQDGIVPLSGRSYVPDENCSEITERGTISIWTIRIVNRDEFDHVYKLLDYILKKRQEAEAGATAVVPWKWRVMRQSWSVQSCAKRSQAAQTSRPRAKAAGCHRWRRWDRVVRKVIAPSDSHKKKLHNCTMAVQYMKEAPVLISDADAVRVSAEYILNGDKELILAFLWNMFIHMQVSS</sequence>